<dbReference type="PROSITE" id="PS00650">
    <property type="entry name" value="G_PROTEIN_RECEP_F2_2"/>
    <property type="match status" value="1"/>
</dbReference>
<dbReference type="InterPro" id="IPR003056">
    <property type="entry name" value="GPCR_2_ADGRE2_ADGRE5"/>
</dbReference>
<evidence type="ECO:0000313" key="22">
    <source>
        <dbReference type="Proteomes" id="UP000694394"/>
    </source>
</evidence>
<feature type="transmembrane region" description="Helical" evidence="16">
    <location>
        <begin position="528"/>
        <end position="547"/>
    </location>
</feature>
<dbReference type="GO" id="GO:0007166">
    <property type="term" value="P:cell surface receptor signaling pathway"/>
    <property type="evidence" value="ECO:0007669"/>
    <property type="project" value="InterPro"/>
</dbReference>
<dbReference type="PRINTS" id="PR00249">
    <property type="entry name" value="GPCRSECRETIN"/>
</dbReference>
<evidence type="ECO:0000256" key="17">
    <source>
        <dbReference type="SAM" id="SignalP"/>
    </source>
</evidence>
<feature type="transmembrane region" description="Helical" evidence="16">
    <location>
        <begin position="603"/>
        <end position="621"/>
    </location>
</feature>
<gene>
    <name evidence="21" type="primary">ADGRE2</name>
</gene>
<evidence type="ECO:0000256" key="3">
    <source>
        <dbReference type="ARBA" id="ARBA00022475"/>
    </source>
</evidence>
<dbReference type="PROSITE" id="PS50261">
    <property type="entry name" value="G_PROTEIN_RECEP_F2_4"/>
    <property type="match status" value="1"/>
</dbReference>
<keyword evidence="6 17" id="KW-0732">Signal</keyword>
<dbReference type="EMBL" id="ABDC03027741">
    <property type="status" value="NOT_ANNOTATED_CDS"/>
    <property type="molecule type" value="Genomic_DNA"/>
</dbReference>
<dbReference type="Gene3D" id="2.60.220.50">
    <property type="match status" value="1"/>
</dbReference>
<feature type="chain" id="PRO_5034918859" evidence="17">
    <location>
        <begin position="20"/>
        <end position="790"/>
    </location>
</feature>
<sequence>RPVPVAALCVLLALSEAEAQDAGGCDRWCPPNAMCANTTACRCKPGFSSSGAEIFTDFMVSCDDVDECQQSPRVCGSLGVCRNTLGSHACHCPPGFALQPRDPKLCAGRGPGRGPQAGADVDECALGQHQCHNSTLCLNNVGGYECRCRPGWRPVPGSPDGPTDTVCADVDECSSGQHRCHPSTFCVNAVGSYTCRCRPGWRPKPGVPNNQNITVCQETPFTNWTEPPPGIRSQSLSRFFNKIQDLDRDFKPDSAQKTLMENVHELLETPGDLETLLRTQQHCVAGHLLVGLEDVLRRLSKSLPDGPLTVSCPAGTELSLKVLKQRDGNVTLSQTQAKMQLNWTLAQKVGDTGPSVVGLVSTRGMGKLLAEAPLVLEPELTALQERHKGWLQDAHPTLLSYVSSAFLSNKDTQNLSSQVTFIFSHLSSVIPGPRQKVFCAFWKPDQKGYGHWATTGCRMLDLRDTSTTCHCSHLSSFAVLMAHYHVQEEDPVLAVVTYVGLGLSLLCLLLAALTFLLCRAIQNTSTSLHLQLSLCLFLAHLLFLTAIDRTEPQALCALVAGALHYLYLAAFAWMLLEGLHLCLAARNLTVANYSGTNRRVRKLMFPVGYGVPAVIVAISAASHPHLYGTPARCWLNPEKGFIWAFLGPVCAIFSVNLAFFLMTLWILKSKLSSLNSEVSTLQNTRMLTFKATAQLCILGCTWCLGMLQVGPAAQVMAYLFIIINSLQGVLIFLVYCLLSQQVREQYRKWFKGMRKLRAESEVYMISSRATSADTSSPSTVRTRTAPRAQH</sequence>
<dbReference type="FunFam" id="2.10.25.10:FF:000017">
    <property type="entry name" value="latent-transforming growth factor beta-binding protein 4 isoform X1"/>
    <property type="match status" value="1"/>
</dbReference>
<comment type="similarity">
    <text evidence="2">Belongs to the G-protein coupled receptor 2 family. Adhesion G-protein coupled receptor (ADGR) subfamily.</text>
</comment>
<feature type="transmembrane region" description="Helical" evidence="16">
    <location>
        <begin position="562"/>
        <end position="583"/>
    </location>
</feature>
<accession>A0A8C5V1H5</accession>
<feature type="domain" description="EGF-like" evidence="18">
    <location>
        <begin position="64"/>
        <end position="107"/>
    </location>
</feature>
<dbReference type="Proteomes" id="UP000694394">
    <property type="component" value="Chromosome 24"/>
</dbReference>
<feature type="region of interest" description="Disordered" evidence="15">
    <location>
        <begin position="769"/>
        <end position="790"/>
    </location>
</feature>
<feature type="compositionally biased region" description="Polar residues" evidence="15">
    <location>
        <begin position="769"/>
        <end position="782"/>
    </location>
</feature>
<feature type="domain" description="G-protein coupled receptors family 2 profile 2" evidence="20">
    <location>
        <begin position="493"/>
        <end position="739"/>
    </location>
</feature>
<evidence type="ECO:0000256" key="4">
    <source>
        <dbReference type="ARBA" id="ARBA00022536"/>
    </source>
</evidence>
<dbReference type="InterPro" id="IPR000203">
    <property type="entry name" value="GPS"/>
</dbReference>
<feature type="transmembrane region" description="Helical" evidence="16">
    <location>
        <begin position="687"/>
        <end position="709"/>
    </location>
</feature>
<evidence type="ECO:0000256" key="9">
    <source>
        <dbReference type="ARBA" id="ARBA00022889"/>
    </source>
</evidence>
<feature type="domain" description="EGF-like" evidence="18">
    <location>
        <begin position="169"/>
        <end position="207"/>
    </location>
</feature>
<feature type="transmembrane region" description="Helical" evidence="16">
    <location>
        <begin position="492"/>
        <end position="516"/>
    </location>
</feature>
<feature type="signal peptide" evidence="17">
    <location>
        <begin position="1"/>
        <end position="19"/>
    </location>
</feature>
<dbReference type="CDD" id="cd00054">
    <property type="entry name" value="EGF_CA"/>
    <property type="match status" value="3"/>
</dbReference>
<keyword evidence="3" id="KW-1003">Cell membrane</keyword>
<evidence type="ECO:0000256" key="13">
    <source>
        <dbReference type="ARBA" id="ARBA00023180"/>
    </source>
</evidence>
<proteinExistence type="inferred from homology"/>
<dbReference type="FunFam" id="1.20.1070.10:FF:000054">
    <property type="entry name" value="Adhesion G protein-coupled receptor E3"/>
    <property type="match status" value="1"/>
</dbReference>
<dbReference type="SMART" id="SM00181">
    <property type="entry name" value="EGF"/>
    <property type="match status" value="4"/>
</dbReference>
<dbReference type="Pfam" id="PF00002">
    <property type="entry name" value="7tm_2"/>
    <property type="match status" value="1"/>
</dbReference>
<dbReference type="SUPFAM" id="SSF57196">
    <property type="entry name" value="EGF/Laminin"/>
    <property type="match status" value="3"/>
</dbReference>
<keyword evidence="7" id="KW-0677">Repeat</keyword>
<dbReference type="PROSITE" id="PS50221">
    <property type="entry name" value="GAIN_B"/>
    <property type="match status" value="1"/>
</dbReference>
<dbReference type="FunFam" id="2.60.220.50:FF:000007">
    <property type="entry name" value="Adhesion G protein-coupled receptor E5"/>
    <property type="match status" value="1"/>
</dbReference>
<evidence type="ECO:0000256" key="12">
    <source>
        <dbReference type="ARBA" id="ARBA00023157"/>
    </source>
</evidence>
<feature type="transmembrane region" description="Helical" evidence="16">
    <location>
        <begin position="641"/>
        <end position="667"/>
    </location>
</feature>
<dbReference type="FunFam" id="2.10.25.10:FF:000177">
    <property type="entry name" value="Adhesion G protein-coupled receptor E2"/>
    <property type="match status" value="1"/>
</dbReference>
<dbReference type="SUPFAM" id="SSF81321">
    <property type="entry name" value="Family A G protein-coupled receptor-like"/>
    <property type="match status" value="1"/>
</dbReference>
<keyword evidence="22" id="KW-1185">Reference proteome</keyword>
<dbReference type="Ensembl" id="ENSMICT00000014247.3">
    <property type="protein sequence ID" value="ENSMICP00000012989.3"/>
    <property type="gene ID" value="ENSMICG00000014240.3"/>
</dbReference>
<reference evidence="21" key="1">
    <citation type="submission" date="2016-12" db="EMBL/GenBank/DDBJ databases">
        <title>Mouse lemur reference genome and diversity panel.</title>
        <authorList>
            <person name="Harris R."/>
            <person name="Larsen P."/>
            <person name="Liu Y."/>
            <person name="Hughes D.S."/>
            <person name="Murali S."/>
            <person name="Raveendran M."/>
            <person name="Korchina V."/>
            <person name="Wang M."/>
            <person name="Jhangiani S."/>
            <person name="Bandaranaike D."/>
            <person name="Bellair M."/>
            <person name="Blankenburg K."/>
            <person name="Chao H."/>
            <person name="Dahdouli M."/>
            <person name="Dinh H."/>
            <person name="Doddapaneni H."/>
            <person name="English A."/>
            <person name="Firestine M."/>
            <person name="Gnanaolivu R."/>
            <person name="Gross S."/>
            <person name="Hernandez B."/>
            <person name="Javaid M."/>
            <person name="Jayaseelan J."/>
            <person name="Jones J."/>
            <person name="Khan Z."/>
            <person name="Kovar C."/>
            <person name="Kurapati P."/>
            <person name="Le B."/>
            <person name="Lee S."/>
            <person name="Li M."/>
            <person name="Mathew T."/>
            <person name="Narasimhan A."/>
            <person name="Ngo D."/>
            <person name="Nguyen L."/>
            <person name="Okwuonu G."/>
            <person name="Ongeri F."/>
            <person name="Osuji N."/>
            <person name="Pu L.-L."/>
            <person name="Puazo M."/>
            <person name="Quiroz J."/>
            <person name="Raj R."/>
            <person name="Rajbhandari K."/>
            <person name="Reid J.G."/>
            <person name="Santibanez J."/>
            <person name="Sexton D."/>
            <person name="Skinner E."/>
            <person name="Vee V."/>
            <person name="Weissenberger G."/>
            <person name="Wu Y."/>
            <person name="Xin Y."/>
            <person name="Han Y."/>
            <person name="Campbell C."/>
            <person name="Brown A."/>
            <person name="Sullivan B."/>
            <person name="Shelton J."/>
            <person name="Brown S."/>
            <person name="Dudchenko O."/>
            <person name="Machol I."/>
            <person name="Durand N."/>
            <person name="Shamim M."/>
            <person name="Lieberman A."/>
            <person name="Muzny D.M."/>
            <person name="Richards S."/>
            <person name="Yoder A."/>
            <person name="Worley K.C."/>
            <person name="Rogers J."/>
            <person name="Gibbs R.A."/>
        </authorList>
    </citation>
    <scope>NUCLEOTIDE SEQUENCE [LARGE SCALE GENOMIC DNA]</scope>
</reference>
<feature type="domain" description="GAIN-B" evidence="19">
    <location>
        <begin position="306"/>
        <end position="487"/>
    </location>
</feature>
<dbReference type="Gene3D" id="2.10.25.10">
    <property type="entry name" value="Laminin"/>
    <property type="match status" value="4"/>
</dbReference>
<dbReference type="FunFam" id="2.10.25.10:FF:000269">
    <property type="entry name" value="Adhesion G protein-coupled receptor E2"/>
    <property type="match status" value="2"/>
</dbReference>
<evidence type="ECO:0000256" key="15">
    <source>
        <dbReference type="SAM" id="MobiDB-lite"/>
    </source>
</evidence>
<dbReference type="InterPro" id="IPR017981">
    <property type="entry name" value="GPCR_2-like_7TM"/>
</dbReference>
<dbReference type="GO" id="GO:0005509">
    <property type="term" value="F:calcium ion binding"/>
    <property type="evidence" value="ECO:0007669"/>
    <property type="project" value="InterPro"/>
</dbReference>
<dbReference type="Pfam" id="PF07645">
    <property type="entry name" value="EGF_CA"/>
    <property type="match status" value="3"/>
</dbReference>
<dbReference type="GO" id="GO:0007189">
    <property type="term" value="P:adenylate cyclase-activating G protein-coupled receptor signaling pathway"/>
    <property type="evidence" value="ECO:0007669"/>
    <property type="project" value="TreeGrafter"/>
</dbReference>
<dbReference type="InterPro" id="IPR001881">
    <property type="entry name" value="EGF-like_Ca-bd_dom"/>
</dbReference>
<evidence type="ECO:0000259" key="20">
    <source>
        <dbReference type="PROSITE" id="PS50261"/>
    </source>
</evidence>
<evidence type="ECO:0000313" key="21">
    <source>
        <dbReference type="Ensembl" id="ENSMICP00000012989.3"/>
    </source>
</evidence>
<organism evidence="21 22">
    <name type="scientific">Microcebus murinus</name>
    <name type="common">Gray mouse lemur</name>
    <name type="synonym">Lemur murinus</name>
    <dbReference type="NCBI Taxonomy" id="30608"/>
    <lineage>
        <taxon>Eukaryota</taxon>
        <taxon>Metazoa</taxon>
        <taxon>Chordata</taxon>
        <taxon>Craniata</taxon>
        <taxon>Vertebrata</taxon>
        <taxon>Euteleostomi</taxon>
        <taxon>Mammalia</taxon>
        <taxon>Eutheria</taxon>
        <taxon>Euarchontoglires</taxon>
        <taxon>Primates</taxon>
        <taxon>Strepsirrhini</taxon>
        <taxon>Lemuriformes</taxon>
        <taxon>Cheirogaleidae</taxon>
        <taxon>Microcebus</taxon>
    </lineage>
</organism>
<dbReference type="PANTHER" id="PTHR12011">
    <property type="entry name" value="ADHESION G-PROTEIN COUPLED RECEPTOR"/>
    <property type="match status" value="1"/>
</dbReference>
<keyword evidence="9" id="KW-0130">Cell adhesion</keyword>
<dbReference type="InterPro" id="IPR046338">
    <property type="entry name" value="GAIN_dom_sf"/>
</dbReference>
<dbReference type="InterPro" id="IPR018097">
    <property type="entry name" value="EGF_Ca-bd_CS"/>
</dbReference>
<evidence type="ECO:0000256" key="14">
    <source>
        <dbReference type="PROSITE-ProRule" id="PRU00076"/>
    </source>
</evidence>
<evidence type="ECO:0000256" key="6">
    <source>
        <dbReference type="ARBA" id="ARBA00022729"/>
    </source>
</evidence>
<dbReference type="AlphaFoldDB" id="A0A8C5V1H5"/>
<evidence type="ECO:0000256" key="11">
    <source>
        <dbReference type="ARBA" id="ARBA00023136"/>
    </source>
</evidence>
<dbReference type="GO" id="GO:0007155">
    <property type="term" value="P:cell adhesion"/>
    <property type="evidence" value="ECO:0007669"/>
    <property type="project" value="UniProtKB-KW"/>
</dbReference>
<keyword evidence="4 14" id="KW-0245">EGF-like domain</keyword>
<feature type="transmembrane region" description="Helical" evidence="16">
    <location>
        <begin position="715"/>
        <end position="738"/>
    </location>
</feature>
<dbReference type="GO" id="GO:0005886">
    <property type="term" value="C:plasma membrane"/>
    <property type="evidence" value="ECO:0007669"/>
    <property type="project" value="UniProtKB-SubCell"/>
</dbReference>
<evidence type="ECO:0000256" key="2">
    <source>
        <dbReference type="ARBA" id="ARBA00007343"/>
    </source>
</evidence>
<dbReference type="PROSITE" id="PS50026">
    <property type="entry name" value="EGF_3"/>
    <property type="match status" value="3"/>
</dbReference>
<dbReference type="PROSITE" id="PS00010">
    <property type="entry name" value="ASX_HYDROXYL"/>
    <property type="match status" value="2"/>
</dbReference>
<dbReference type="GO" id="GO:0004930">
    <property type="term" value="F:G protein-coupled receptor activity"/>
    <property type="evidence" value="ECO:0007669"/>
    <property type="project" value="InterPro"/>
</dbReference>
<dbReference type="InterPro" id="IPR000152">
    <property type="entry name" value="EGF-type_Asp/Asn_hydroxyl_site"/>
</dbReference>
<evidence type="ECO:0000256" key="10">
    <source>
        <dbReference type="ARBA" id="ARBA00022989"/>
    </source>
</evidence>
<evidence type="ECO:0000256" key="7">
    <source>
        <dbReference type="ARBA" id="ARBA00022737"/>
    </source>
</evidence>
<keyword evidence="13" id="KW-0325">Glycoprotein</keyword>
<dbReference type="InterPro" id="IPR049883">
    <property type="entry name" value="NOTCH1_EGF-like"/>
</dbReference>
<comment type="caution">
    <text evidence="14">Lacks conserved residue(s) required for the propagation of feature annotation.</text>
</comment>
<keyword evidence="8" id="KW-0106">Calcium</keyword>
<dbReference type="InterPro" id="IPR057244">
    <property type="entry name" value="GAIN_B"/>
</dbReference>
<dbReference type="SMART" id="SM00179">
    <property type="entry name" value="EGF_CA"/>
    <property type="match status" value="3"/>
</dbReference>
<evidence type="ECO:0000256" key="5">
    <source>
        <dbReference type="ARBA" id="ARBA00022692"/>
    </source>
</evidence>
<name>A0A8C5V1H5_MICMU</name>
<comment type="subcellular location">
    <subcellularLocation>
        <location evidence="1">Cell membrane</location>
        <topology evidence="1">Multi-pass membrane protein</topology>
    </subcellularLocation>
</comment>
<evidence type="ECO:0000256" key="8">
    <source>
        <dbReference type="ARBA" id="ARBA00022837"/>
    </source>
</evidence>
<reference evidence="21" key="2">
    <citation type="submission" date="2025-08" db="UniProtKB">
        <authorList>
            <consortium name="Ensembl"/>
        </authorList>
    </citation>
    <scope>IDENTIFICATION</scope>
</reference>
<keyword evidence="12" id="KW-1015">Disulfide bond</keyword>
<keyword evidence="10 16" id="KW-1133">Transmembrane helix</keyword>
<dbReference type="SMART" id="SM00303">
    <property type="entry name" value="GPS"/>
    <property type="match status" value="1"/>
</dbReference>
<keyword evidence="11 16" id="KW-0472">Membrane</keyword>
<dbReference type="PANTHER" id="PTHR12011:SF328">
    <property type="entry name" value="ADHESION G PROTEIN-COUPLED RECEPTOR E2"/>
    <property type="match status" value="1"/>
</dbReference>
<evidence type="ECO:0000256" key="16">
    <source>
        <dbReference type="SAM" id="Phobius"/>
    </source>
</evidence>
<dbReference type="InterPro" id="IPR017983">
    <property type="entry name" value="GPCR_2_secretin-like_CS"/>
</dbReference>
<keyword evidence="5 16" id="KW-0812">Transmembrane</keyword>
<evidence type="ECO:0000256" key="1">
    <source>
        <dbReference type="ARBA" id="ARBA00004651"/>
    </source>
</evidence>
<dbReference type="PRINTS" id="PR01278">
    <property type="entry name" value="CD97PROTEIN"/>
</dbReference>
<reference evidence="21" key="3">
    <citation type="submission" date="2025-09" db="UniProtKB">
        <authorList>
            <consortium name="Ensembl"/>
        </authorList>
    </citation>
    <scope>IDENTIFICATION</scope>
</reference>
<dbReference type="EMBL" id="ABDC03027740">
    <property type="status" value="NOT_ANNOTATED_CDS"/>
    <property type="molecule type" value="Genomic_DNA"/>
</dbReference>
<dbReference type="GeneTree" id="ENSGT00940000162597"/>
<evidence type="ECO:0000259" key="19">
    <source>
        <dbReference type="PROSITE" id="PS50221"/>
    </source>
</evidence>
<evidence type="ECO:0000259" key="18">
    <source>
        <dbReference type="PROSITE" id="PS50026"/>
    </source>
</evidence>
<protein>
    <submittedName>
        <fullName evidence="21">Adhesion G protein-coupled receptor E2</fullName>
    </submittedName>
</protein>
<dbReference type="InterPro" id="IPR000742">
    <property type="entry name" value="EGF"/>
</dbReference>
<dbReference type="Gene3D" id="1.20.1070.10">
    <property type="entry name" value="Rhodopsin 7-helix transmembrane proteins"/>
    <property type="match status" value="1"/>
</dbReference>
<feature type="domain" description="EGF-like" evidence="18">
    <location>
        <begin position="120"/>
        <end position="158"/>
    </location>
</feature>
<dbReference type="InterPro" id="IPR000832">
    <property type="entry name" value="GPCR_2_secretin-like"/>
</dbReference>
<dbReference type="Pfam" id="PF01825">
    <property type="entry name" value="GPS"/>
    <property type="match status" value="1"/>
</dbReference>
<dbReference type="PROSITE" id="PS01187">
    <property type="entry name" value="EGF_CA"/>
    <property type="match status" value="1"/>
</dbReference>